<accession>A0A841HUZ9</accession>
<dbReference type="PROSITE" id="PS51365">
    <property type="entry name" value="RENAL_DIPEPTIDASE_2"/>
    <property type="match status" value="1"/>
</dbReference>
<organism evidence="1 2">
    <name type="scientific">Deinobacterium chartae</name>
    <dbReference type="NCBI Taxonomy" id="521158"/>
    <lineage>
        <taxon>Bacteria</taxon>
        <taxon>Thermotogati</taxon>
        <taxon>Deinococcota</taxon>
        <taxon>Deinococci</taxon>
        <taxon>Deinococcales</taxon>
        <taxon>Deinococcaceae</taxon>
        <taxon>Deinobacterium</taxon>
    </lineage>
</organism>
<sequence length="328" mass="35998">MLVDAHLDLAWNARRGLDPTLSLSELRARASGDIPTVTFEELRKADVGVVFATLFAEPSVDGGPGYTTPLEARREALAQLEVYQRWQDQGYIRLLGRAEDLTELEALRAREEFPPLGVVLLMEGADPLRDPDDLEFWVRQGLRLLGPAWGRTRYSGGTGAPGPLTDRGVDLLIGMRELNVTLDVSHLAEEAFWQATELQGKLLASHANARALAEGDRQLSDAMLGRVRDCGGVVGVVLYNRFLQGGWERGMPRLSLSAVERQLSHLAAQLGWERVALGSDLDGGFGRDQAPQGIESVADLPRLGELVPQEHATGLLGENWIRWLKANL</sequence>
<dbReference type="SUPFAM" id="SSF51556">
    <property type="entry name" value="Metallo-dependent hydrolases"/>
    <property type="match status" value="1"/>
</dbReference>
<reference evidence="1 2" key="1">
    <citation type="submission" date="2020-08" db="EMBL/GenBank/DDBJ databases">
        <title>Genomic Encyclopedia of Type Strains, Phase IV (KMG-IV): sequencing the most valuable type-strain genomes for metagenomic binning, comparative biology and taxonomic classification.</title>
        <authorList>
            <person name="Goeker M."/>
        </authorList>
    </citation>
    <scope>NUCLEOTIDE SEQUENCE [LARGE SCALE GENOMIC DNA]</scope>
    <source>
        <strain evidence="1 2">DSM 21458</strain>
    </source>
</reference>
<dbReference type="EMBL" id="JACHHG010000001">
    <property type="protein sequence ID" value="MBB6096746.1"/>
    <property type="molecule type" value="Genomic_DNA"/>
</dbReference>
<keyword evidence="1" id="KW-0378">Hydrolase</keyword>
<evidence type="ECO:0000313" key="2">
    <source>
        <dbReference type="Proteomes" id="UP000569951"/>
    </source>
</evidence>
<dbReference type="Pfam" id="PF01244">
    <property type="entry name" value="Peptidase_M19"/>
    <property type="match status" value="1"/>
</dbReference>
<keyword evidence="1" id="KW-0224">Dipeptidase</keyword>
<name>A0A841HUZ9_9DEIO</name>
<protein>
    <submittedName>
        <fullName evidence="1">Membrane dipeptidase</fullName>
        <ecNumber evidence="1">3.4.13.19</ecNumber>
    </submittedName>
</protein>
<evidence type="ECO:0000313" key="1">
    <source>
        <dbReference type="EMBL" id="MBB6096746.1"/>
    </source>
</evidence>
<proteinExistence type="predicted"/>
<dbReference type="AlphaFoldDB" id="A0A841HUZ9"/>
<keyword evidence="2" id="KW-1185">Reference proteome</keyword>
<gene>
    <name evidence="1" type="ORF">HNR42_000158</name>
</gene>
<dbReference type="GO" id="GO:0006508">
    <property type="term" value="P:proteolysis"/>
    <property type="evidence" value="ECO:0007669"/>
    <property type="project" value="InterPro"/>
</dbReference>
<dbReference type="InterPro" id="IPR008257">
    <property type="entry name" value="Pept_M19"/>
</dbReference>
<dbReference type="EC" id="3.4.13.19" evidence="1"/>
<comment type="caution">
    <text evidence="1">The sequence shown here is derived from an EMBL/GenBank/DDBJ whole genome shotgun (WGS) entry which is preliminary data.</text>
</comment>
<dbReference type="InterPro" id="IPR032466">
    <property type="entry name" value="Metal_Hydrolase"/>
</dbReference>
<dbReference type="GO" id="GO:0070573">
    <property type="term" value="F:metallodipeptidase activity"/>
    <property type="evidence" value="ECO:0007669"/>
    <property type="project" value="InterPro"/>
</dbReference>
<dbReference type="PANTHER" id="PTHR10443">
    <property type="entry name" value="MICROSOMAL DIPEPTIDASE"/>
    <property type="match status" value="1"/>
</dbReference>
<dbReference type="Gene3D" id="3.20.20.140">
    <property type="entry name" value="Metal-dependent hydrolases"/>
    <property type="match status" value="1"/>
</dbReference>
<dbReference type="RefSeq" id="WP_183983514.1">
    <property type="nucleotide sequence ID" value="NZ_JACHHG010000001.1"/>
</dbReference>
<dbReference type="PANTHER" id="PTHR10443:SF12">
    <property type="entry name" value="DIPEPTIDASE"/>
    <property type="match status" value="1"/>
</dbReference>
<keyword evidence="1" id="KW-0645">Protease</keyword>
<dbReference type="Proteomes" id="UP000569951">
    <property type="component" value="Unassembled WGS sequence"/>
</dbReference>